<evidence type="ECO:0000256" key="5">
    <source>
        <dbReference type="ARBA" id="ARBA00022737"/>
    </source>
</evidence>
<comment type="subcellular location">
    <subcellularLocation>
        <location evidence="1">Cytoplasm</location>
    </subcellularLocation>
</comment>
<feature type="region of interest" description="Disordered" evidence="8">
    <location>
        <begin position="431"/>
        <end position="467"/>
    </location>
</feature>
<evidence type="ECO:0000256" key="8">
    <source>
        <dbReference type="SAM" id="MobiDB-lite"/>
    </source>
</evidence>
<comment type="similarity">
    <text evidence="2">Belongs to the NCF2/NOXA1 family.</text>
</comment>
<evidence type="ECO:0000256" key="3">
    <source>
        <dbReference type="ARBA" id="ARBA00022443"/>
    </source>
</evidence>
<dbReference type="SMART" id="SM00326">
    <property type="entry name" value="SH3"/>
    <property type="match status" value="2"/>
</dbReference>
<proteinExistence type="inferred from homology"/>
<dbReference type="PANTHER" id="PTHR15175:SF4">
    <property type="entry name" value="NADPH OXIDASE ACTIVATOR 1"/>
    <property type="match status" value="1"/>
</dbReference>
<dbReference type="EMBL" id="CP026251">
    <property type="protein sequence ID" value="AWP06492.1"/>
    <property type="molecule type" value="Genomic_DNA"/>
</dbReference>
<dbReference type="SUPFAM" id="SSF50044">
    <property type="entry name" value="SH3-domain"/>
    <property type="match status" value="2"/>
</dbReference>
<feature type="compositionally biased region" description="Pro residues" evidence="8">
    <location>
        <begin position="442"/>
        <end position="453"/>
    </location>
</feature>
<accession>A0A2U9BSZ4</accession>
<dbReference type="STRING" id="52904.ENSSMAP00000029886"/>
<dbReference type="InterPro" id="IPR001452">
    <property type="entry name" value="SH3_domain"/>
</dbReference>
<feature type="domain" description="SH3" evidence="9">
    <location>
        <begin position="639"/>
        <end position="698"/>
    </location>
</feature>
<dbReference type="AlphaFoldDB" id="A0A2U9BSZ4"/>
<evidence type="ECO:0000256" key="4">
    <source>
        <dbReference type="ARBA" id="ARBA00022490"/>
    </source>
</evidence>
<evidence type="ECO:0000256" key="7">
    <source>
        <dbReference type="PROSITE-ProRule" id="PRU00192"/>
    </source>
</evidence>
<evidence type="ECO:0000313" key="11">
    <source>
        <dbReference type="Proteomes" id="UP000246464"/>
    </source>
</evidence>
<organism evidence="10 11">
    <name type="scientific">Scophthalmus maximus</name>
    <name type="common">Turbot</name>
    <name type="synonym">Psetta maxima</name>
    <dbReference type="NCBI Taxonomy" id="52904"/>
    <lineage>
        <taxon>Eukaryota</taxon>
        <taxon>Metazoa</taxon>
        <taxon>Chordata</taxon>
        <taxon>Craniata</taxon>
        <taxon>Vertebrata</taxon>
        <taxon>Euteleostomi</taxon>
        <taxon>Actinopterygii</taxon>
        <taxon>Neopterygii</taxon>
        <taxon>Teleostei</taxon>
        <taxon>Neoteleostei</taxon>
        <taxon>Acanthomorphata</taxon>
        <taxon>Carangaria</taxon>
        <taxon>Pleuronectiformes</taxon>
        <taxon>Pleuronectoidei</taxon>
        <taxon>Scophthalmidae</taxon>
        <taxon>Scophthalmus</taxon>
    </lineage>
</organism>
<keyword evidence="4" id="KW-0963">Cytoplasm</keyword>
<dbReference type="CDD" id="cd12047">
    <property type="entry name" value="SH3_Noxa1_C"/>
    <property type="match status" value="1"/>
</dbReference>
<evidence type="ECO:0000313" key="10">
    <source>
        <dbReference type="EMBL" id="AWP06492.1"/>
    </source>
</evidence>
<dbReference type="PROSITE" id="PS50002">
    <property type="entry name" value="SH3"/>
    <property type="match status" value="1"/>
</dbReference>
<dbReference type="GO" id="GO:0005737">
    <property type="term" value="C:cytoplasm"/>
    <property type="evidence" value="ECO:0007669"/>
    <property type="project" value="UniProtKB-SubCell"/>
</dbReference>
<dbReference type="GO" id="GO:0016176">
    <property type="term" value="F:superoxide-generating NADPH oxidase activator activity"/>
    <property type="evidence" value="ECO:0007669"/>
    <property type="project" value="TreeGrafter"/>
</dbReference>
<protein>
    <submittedName>
        <fullName evidence="10">Putative NADPH oxidase activator 1-like</fullName>
    </submittedName>
</protein>
<gene>
    <name evidence="10" type="ORF">SMAX5B_018815</name>
</gene>
<keyword evidence="5" id="KW-0677">Repeat</keyword>
<evidence type="ECO:0000256" key="2">
    <source>
        <dbReference type="ARBA" id="ARBA00008051"/>
    </source>
</evidence>
<keyword evidence="11" id="KW-1185">Reference proteome</keyword>
<reference evidence="10 11" key="1">
    <citation type="submission" date="2017-12" db="EMBL/GenBank/DDBJ databases">
        <title>Integrating genomic resources of turbot (Scophthalmus maximus) in depth evaluation of genetic and physical mapping variation across individuals.</title>
        <authorList>
            <person name="Martinez P."/>
        </authorList>
    </citation>
    <scope>NUCLEOTIDE SEQUENCE [LARGE SCALE GENOMIC DNA]</scope>
</reference>
<dbReference type="PANTHER" id="PTHR15175">
    <property type="entry name" value="NEUTROPHIL CYTOSOLIC FACTOR 2, NEUTROPHIL NADPH OXIDASE FACTOR 2"/>
    <property type="match status" value="1"/>
</dbReference>
<dbReference type="SUPFAM" id="SSF48452">
    <property type="entry name" value="TPR-like"/>
    <property type="match status" value="1"/>
</dbReference>
<dbReference type="InterPro" id="IPR011990">
    <property type="entry name" value="TPR-like_helical_dom_sf"/>
</dbReference>
<dbReference type="FunFam" id="1.25.40.10:FF:000017">
    <property type="entry name" value="NADPH oxidase regulator NoxR"/>
    <property type="match status" value="1"/>
</dbReference>
<keyword evidence="6" id="KW-0802">TPR repeat</keyword>
<dbReference type="InterPro" id="IPR019734">
    <property type="entry name" value="TPR_rpt"/>
</dbReference>
<dbReference type="Gene3D" id="1.25.40.10">
    <property type="entry name" value="Tetratricopeptide repeat domain"/>
    <property type="match status" value="2"/>
</dbReference>
<name>A0A2U9BSZ4_SCOMX</name>
<evidence type="ECO:0000256" key="6">
    <source>
        <dbReference type="ARBA" id="ARBA00022803"/>
    </source>
</evidence>
<dbReference type="GO" id="GO:0042554">
    <property type="term" value="P:superoxide anion generation"/>
    <property type="evidence" value="ECO:0007669"/>
    <property type="project" value="TreeGrafter"/>
</dbReference>
<dbReference type="InterPro" id="IPR051864">
    <property type="entry name" value="NCF2_NOXA1"/>
</dbReference>
<dbReference type="Gene3D" id="2.30.30.40">
    <property type="entry name" value="SH3 Domains"/>
    <property type="match status" value="1"/>
</dbReference>
<keyword evidence="3 7" id="KW-0728">SH3 domain</keyword>
<evidence type="ECO:0000259" key="9">
    <source>
        <dbReference type="PROSITE" id="PS50002"/>
    </source>
</evidence>
<dbReference type="InterPro" id="IPR036028">
    <property type="entry name" value="SH3-like_dom_sf"/>
</dbReference>
<dbReference type="SMART" id="SM00028">
    <property type="entry name" value="TPR"/>
    <property type="match status" value="3"/>
</dbReference>
<feature type="region of interest" description="Disordered" evidence="8">
    <location>
        <begin position="504"/>
        <end position="523"/>
    </location>
</feature>
<dbReference type="Pfam" id="PF00018">
    <property type="entry name" value="SH3_1"/>
    <property type="match status" value="1"/>
</dbReference>
<dbReference type="Proteomes" id="UP000246464">
    <property type="component" value="Chromosome 9"/>
</dbReference>
<sequence length="717" mass="78462">MRVRATLAGTVCGAAGTEAELVTDGTLSGLSFRSNRMLYTELLQLWDESVQAVDAKDWQGALKKLKQISEPNSRTLFNTASAHLALGQLDLAMKFSQFNSPLNGCFGSSCENISVKAASGLKQSFGLCVSRMLYTELLQLWDESVQAVDAKDWQGALKKLKQISEPNSRTLFNTASAHLALGQLDLAMKALDLTIVKDERLAVGFFQRAAVMMQVERLEEALSDCIWAQKHMRGNAVIDYTQLGLRFKLYSWQVLYNAAAVYCRMGQWEQARDVLLSAAQERGGGRGGNIEVALDGVMGKQLPEALLVPVGEVFRPRKQDVEQLQQRDFLGKAKVISSMIPNDDFGGFEPLRTQKPGFYEPRLDGAQDSRYMRVRGPHMARGRGQLTVPGGAMVFLFGEEDRDGMATVIYDGQRGLLPVSLLDPVDVKMSKGKKENKFPSGIPFPPGLKPPTRPKGQSSPAAPPRGKASRIVVHPLIYPMTVYQHFTSDTPPPSYTAATHAALPASEPPNAAGDQVASPPPLVSSVPVEKFSAASRIAAYPAGSAEVEDLGSVVVKVHYTYTVALSVPLYAPYRDVKGLIAQKLGQPASQLRLRQKPHGSQVLIPLRGEAEPDQTMQEVAEAGRATLWCQREDPLVNYTILYQMVALYDYAAQGPEDLEFSEGDTVDILGEVNEEWLEGHCAGNIGIFPSCFAYREDANFTQGRVLEANETLYSNAQ</sequence>
<evidence type="ECO:0000256" key="1">
    <source>
        <dbReference type="ARBA" id="ARBA00004496"/>
    </source>
</evidence>
<dbReference type="Gene3D" id="3.10.20.90">
    <property type="entry name" value="Phosphatidylinositol 3-kinase Catalytic Subunit, Chain A, domain 1"/>
    <property type="match status" value="1"/>
</dbReference>
<dbReference type="SUPFAM" id="SSF54277">
    <property type="entry name" value="CAD &amp; PB1 domains"/>
    <property type="match status" value="1"/>
</dbReference>
<dbReference type="PRINTS" id="PR00499">
    <property type="entry name" value="P67PHOX"/>
</dbReference>